<evidence type="ECO:0000256" key="1">
    <source>
        <dbReference type="SAM" id="MobiDB-lite"/>
    </source>
</evidence>
<protein>
    <submittedName>
        <fullName evidence="2">Uncharacterized protein</fullName>
    </submittedName>
</protein>
<comment type="caution">
    <text evidence="2">The sequence shown here is derived from an EMBL/GenBank/DDBJ whole genome shotgun (WGS) entry which is preliminary data.</text>
</comment>
<gene>
    <name evidence="2" type="ORF">BKA05_000960</name>
</gene>
<feature type="compositionally biased region" description="Polar residues" evidence="1">
    <location>
        <begin position="35"/>
        <end position="52"/>
    </location>
</feature>
<organism evidence="2 3">
    <name type="scientific">Nocardioides marinus</name>
    <dbReference type="NCBI Taxonomy" id="374514"/>
    <lineage>
        <taxon>Bacteria</taxon>
        <taxon>Bacillati</taxon>
        <taxon>Actinomycetota</taxon>
        <taxon>Actinomycetes</taxon>
        <taxon>Propionibacteriales</taxon>
        <taxon>Nocardioidaceae</taxon>
        <taxon>Nocardioides</taxon>
    </lineage>
</organism>
<dbReference type="Proteomes" id="UP000537326">
    <property type="component" value="Unassembled WGS sequence"/>
</dbReference>
<dbReference type="EMBL" id="JACBZI010000001">
    <property type="protein sequence ID" value="NYI09445.1"/>
    <property type="molecule type" value="Genomic_DNA"/>
</dbReference>
<name>A0A7Z0C159_9ACTN</name>
<reference evidence="2 3" key="1">
    <citation type="submission" date="2020-07" db="EMBL/GenBank/DDBJ databases">
        <title>Sequencing the genomes of 1000 actinobacteria strains.</title>
        <authorList>
            <person name="Klenk H.-P."/>
        </authorList>
    </citation>
    <scope>NUCLEOTIDE SEQUENCE [LARGE SCALE GENOMIC DNA]</scope>
    <source>
        <strain evidence="2 3">DSM 18248</strain>
    </source>
</reference>
<accession>A0A7Z0C159</accession>
<dbReference type="AlphaFoldDB" id="A0A7Z0C159"/>
<evidence type="ECO:0000313" key="2">
    <source>
        <dbReference type="EMBL" id="NYI09445.1"/>
    </source>
</evidence>
<proteinExistence type="predicted"/>
<sequence>MADGVSRDLPLDLALAAALAGLVLMSATAGHGSTAPGSLTRFSGSRWPSEQEQSTRHRGHR</sequence>
<feature type="region of interest" description="Disordered" evidence="1">
    <location>
        <begin position="30"/>
        <end position="61"/>
    </location>
</feature>
<evidence type="ECO:0000313" key="3">
    <source>
        <dbReference type="Proteomes" id="UP000537326"/>
    </source>
</evidence>
<keyword evidence="3" id="KW-1185">Reference proteome</keyword>